<protein>
    <submittedName>
        <fullName evidence="2">Uncharacterized protein</fullName>
    </submittedName>
</protein>
<feature type="compositionally biased region" description="Basic and acidic residues" evidence="1">
    <location>
        <begin position="66"/>
        <end position="77"/>
    </location>
</feature>
<comment type="caution">
    <text evidence="2">The sequence shown here is derived from an EMBL/GenBank/DDBJ whole genome shotgun (WGS) entry which is preliminary data.</text>
</comment>
<proteinExistence type="predicted"/>
<sequence length="359" mass="40567">MTTQQFSEFINWRIASLFSPEPSTSEPLIEPAEHNLENPSYDGQNPAALDYKSTEFVDPADDSDDSDYHPDSPSHGRGEKRKRVNTGPGSPSDERRKRKRGDQDEIRSDHTEGGDLSTSSRDGDFGLHHEPEPHYDQIHPRPRKKQLEGTLLTSEVGTGKTMTYGTVLLMEYYRIRELQSLTQQKFDEKMKTWIENCNSADTATNIIIASHSTLTSIWAWKEIVEFEPGSGVTNHTMTTITRQLDDREYAEAVSLSPAAAVTASANKEAKRNQGGGSAVDTILQDSRKEGILQGALARMKQTRKKTAKIPPTRLSLEKKEGMTKKAQSSRRPKRLEETTWYQHSYVTEEGLLNTWYNYE</sequence>
<evidence type="ECO:0000313" key="3">
    <source>
        <dbReference type="Proteomes" id="UP001303222"/>
    </source>
</evidence>
<gene>
    <name evidence="2" type="ORF">QBC32DRAFT_316152</name>
</gene>
<evidence type="ECO:0000313" key="2">
    <source>
        <dbReference type="EMBL" id="KAK3950168.1"/>
    </source>
</evidence>
<feature type="region of interest" description="Disordered" evidence="1">
    <location>
        <begin position="18"/>
        <end position="143"/>
    </location>
</feature>
<dbReference type="Proteomes" id="UP001303222">
    <property type="component" value="Unassembled WGS sequence"/>
</dbReference>
<dbReference type="EMBL" id="MU859188">
    <property type="protein sequence ID" value="KAK3950168.1"/>
    <property type="molecule type" value="Genomic_DNA"/>
</dbReference>
<feature type="compositionally biased region" description="Basic and acidic residues" evidence="1">
    <location>
        <begin position="101"/>
        <end position="113"/>
    </location>
</feature>
<feature type="compositionally biased region" description="Basic and acidic residues" evidence="1">
    <location>
        <begin position="121"/>
        <end position="139"/>
    </location>
</feature>
<name>A0AAN6NU10_9PEZI</name>
<accession>A0AAN6NU10</accession>
<reference evidence="2" key="2">
    <citation type="submission" date="2023-06" db="EMBL/GenBank/DDBJ databases">
        <authorList>
            <consortium name="Lawrence Berkeley National Laboratory"/>
            <person name="Mondo S.J."/>
            <person name="Hensen N."/>
            <person name="Bonometti L."/>
            <person name="Westerberg I."/>
            <person name="Brannstrom I.O."/>
            <person name="Guillou S."/>
            <person name="Cros-Aarteil S."/>
            <person name="Calhoun S."/>
            <person name="Haridas S."/>
            <person name="Kuo A."/>
            <person name="Pangilinan J."/>
            <person name="Riley R."/>
            <person name="Labutti K."/>
            <person name="Andreopoulos B."/>
            <person name="Lipzen A."/>
            <person name="Chen C."/>
            <person name="Yanf M."/>
            <person name="Daum C."/>
            <person name="Ng V."/>
            <person name="Clum A."/>
            <person name="Steindorff A."/>
            <person name="Ohm R."/>
            <person name="Martin F."/>
            <person name="Silar P."/>
            <person name="Natvig D."/>
            <person name="Lalanne C."/>
            <person name="Gautier V."/>
            <person name="Ament-Velasquez S.L."/>
            <person name="Kruys A."/>
            <person name="Hutchinson M.I."/>
            <person name="Powell A.J."/>
            <person name="Barry K."/>
            <person name="Miller A.N."/>
            <person name="Grigoriev I.V."/>
            <person name="Debuchy R."/>
            <person name="Gladieux P."/>
            <person name="Thoren M.H."/>
            <person name="Johannesson H."/>
        </authorList>
    </citation>
    <scope>NUCLEOTIDE SEQUENCE</scope>
    <source>
        <strain evidence="2">CBS 626.80</strain>
    </source>
</reference>
<dbReference type="AlphaFoldDB" id="A0AAN6NU10"/>
<evidence type="ECO:0000256" key="1">
    <source>
        <dbReference type="SAM" id="MobiDB-lite"/>
    </source>
</evidence>
<organism evidence="2 3">
    <name type="scientific">Pseudoneurospora amorphoporcata</name>
    <dbReference type="NCBI Taxonomy" id="241081"/>
    <lineage>
        <taxon>Eukaryota</taxon>
        <taxon>Fungi</taxon>
        <taxon>Dikarya</taxon>
        <taxon>Ascomycota</taxon>
        <taxon>Pezizomycotina</taxon>
        <taxon>Sordariomycetes</taxon>
        <taxon>Sordariomycetidae</taxon>
        <taxon>Sordariales</taxon>
        <taxon>Sordariaceae</taxon>
        <taxon>Pseudoneurospora</taxon>
    </lineage>
</organism>
<keyword evidence="3" id="KW-1185">Reference proteome</keyword>
<reference evidence="2" key="1">
    <citation type="journal article" date="2023" name="Mol. Phylogenet. Evol.">
        <title>Genome-scale phylogeny and comparative genomics of the fungal order Sordariales.</title>
        <authorList>
            <person name="Hensen N."/>
            <person name="Bonometti L."/>
            <person name="Westerberg I."/>
            <person name="Brannstrom I.O."/>
            <person name="Guillou S."/>
            <person name="Cros-Aarteil S."/>
            <person name="Calhoun S."/>
            <person name="Haridas S."/>
            <person name="Kuo A."/>
            <person name="Mondo S."/>
            <person name="Pangilinan J."/>
            <person name="Riley R."/>
            <person name="LaButti K."/>
            <person name="Andreopoulos B."/>
            <person name="Lipzen A."/>
            <person name="Chen C."/>
            <person name="Yan M."/>
            <person name="Daum C."/>
            <person name="Ng V."/>
            <person name="Clum A."/>
            <person name="Steindorff A."/>
            <person name="Ohm R.A."/>
            <person name="Martin F."/>
            <person name="Silar P."/>
            <person name="Natvig D.O."/>
            <person name="Lalanne C."/>
            <person name="Gautier V."/>
            <person name="Ament-Velasquez S.L."/>
            <person name="Kruys A."/>
            <person name="Hutchinson M.I."/>
            <person name="Powell A.J."/>
            <person name="Barry K."/>
            <person name="Miller A.N."/>
            <person name="Grigoriev I.V."/>
            <person name="Debuchy R."/>
            <person name="Gladieux P."/>
            <person name="Hiltunen Thoren M."/>
            <person name="Johannesson H."/>
        </authorList>
    </citation>
    <scope>NUCLEOTIDE SEQUENCE</scope>
    <source>
        <strain evidence="2">CBS 626.80</strain>
    </source>
</reference>